<accession>A0A0D1LJ48</accession>
<dbReference type="NCBIfam" id="TIGR03086">
    <property type="entry name" value="TIGR03086 family metal-binding protein"/>
    <property type="match status" value="1"/>
</dbReference>
<dbReference type="Proteomes" id="UP000032221">
    <property type="component" value="Unassembled WGS sequence"/>
</dbReference>
<reference evidence="1 2" key="1">
    <citation type="submission" date="2015-01" db="EMBL/GenBank/DDBJ databases">
        <title>Genome sequence of Mycobacterium llatzerense and Mycobacterium immunogenum recovered from brain abscess.</title>
        <authorList>
            <person name="Greninger A.L."/>
            <person name="Langelier C."/>
            <person name="Cunningham G."/>
            <person name="Chiu C.Y."/>
            <person name="Miller S."/>
        </authorList>
    </citation>
    <scope>NUCLEOTIDE SEQUENCE [LARGE SCALE GENOMIC DNA]</scope>
    <source>
        <strain evidence="1 2">CLUC14</strain>
    </source>
</reference>
<protein>
    <recommendedName>
        <fullName evidence="3">Mycothiol-dependent maleylpyruvate isomerase metal-binding domain-containing protein</fullName>
    </recommendedName>
</protein>
<dbReference type="InterPro" id="IPR017520">
    <property type="entry name" value="CHP03086"/>
</dbReference>
<keyword evidence="2" id="KW-1185">Reference proteome</keyword>
<organism evidence="1 2">
    <name type="scientific">Mycolicibacterium llatzerense</name>
    <dbReference type="NCBI Taxonomy" id="280871"/>
    <lineage>
        <taxon>Bacteria</taxon>
        <taxon>Bacillati</taxon>
        <taxon>Actinomycetota</taxon>
        <taxon>Actinomycetes</taxon>
        <taxon>Mycobacteriales</taxon>
        <taxon>Mycobacteriaceae</taxon>
        <taxon>Mycolicibacterium</taxon>
    </lineage>
</organism>
<dbReference type="SUPFAM" id="SSF109854">
    <property type="entry name" value="DinB/YfiT-like putative metalloenzymes"/>
    <property type="match status" value="1"/>
</dbReference>
<name>A0A0D1LJ48_9MYCO</name>
<dbReference type="AlphaFoldDB" id="A0A0D1LJ48"/>
<dbReference type="OrthoDB" id="5185819at2"/>
<proteinExistence type="predicted"/>
<dbReference type="RefSeq" id="WP_043986370.1">
    <property type="nucleotide sequence ID" value="NZ_JXST01000021.1"/>
</dbReference>
<evidence type="ECO:0000313" key="2">
    <source>
        <dbReference type="Proteomes" id="UP000032221"/>
    </source>
</evidence>
<evidence type="ECO:0000313" key="1">
    <source>
        <dbReference type="EMBL" id="KIU16026.1"/>
    </source>
</evidence>
<sequence>MVVLNALTLADRHRAVAAGFTEHAAAVRDWSAPTPVTDWTTGDIVAHLVGWFTEFLGAGGVTLPVGPPVADDPLAAWIAHAAAVQSVLDSDAADGDFSHPMAGSHLLADAIDRFYTADVYMHTWDLAAAGRRKSGLDPEFAAQMLAGMTEIEDLLRSSGQYGPPVAVADDADPVTRLMGFIGRDPAWSGSTRQLP</sequence>
<dbReference type="EMBL" id="JXST01000021">
    <property type="protein sequence ID" value="KIU16026.1"/>
    <property type="molecule type" value="Genomic_DNA"/>
</dbReference>
<evidence type="ECO:0008006" key="3">
    <source>
        <dbReference type="Google" id="ProtNLM"/>
    </source>
</evidence>
<comment type="caution">
    <text evidence="1">The sequence shown here is derived from an EMBL/GenBank/DDBJ whole genome shotgun (WGS) entry which is preliminary data.</text>
</comment>
<dbReference type="STRING" id="280871.TL10_16155"/>
<gene>
    <name evidence="1" type="ORF">TL10_16155</name>
</gene>
<dbReference type="PATRIC" id="fig|280871.6.peg.3351"/>
<dbReference type="InterPro" id="IPR034660">
    <property type="entry name" value="DinB/YfiT-like"/>
</dbReference>